<dbReference type="Pfam" id="PF00003">
    <property type="entry name" value="7tm_3"/>
    <property type="match status" value="1"/>
</dbReference>
<feature type="transmembrane region" description="Helical" evidence="18">
    <location>
        <begin position="369"/>
        <end position="394"/>
    </location>
</feature>
<comment type="similarity">
    <text evidence="2">Belongs to the G-protein coupled receptor 3 family.</text>
</comment>
<sequence length="1012" mass="113400">KLGQAKAKDWAAPPASTAAAALDAADKTDQESSDAALAFLYSPDPQRLSQVNCTRRFELKEPDGKQSPSLQAFTRSAVDTVVHATNFLNLIFQTNDIRESSVKEDIEWYHALVRSIAEGDPKIFRAVLAFDAHPLSSSVPQLMLQATREKNEIILQDISASGDYLRNLTTESKWFTSLKFQSPFLQKRILNNDLKTLETPKWNRGDSYVMNETHIKWSAPFLECDSNKFVPGWMITLSSSFFGLKPNLSPEFKGVVRIDVNLQSLDIDQCFTGDAWFANSHQCELNSTQCVPVKGQGFRLGSYYCICKTGFYNSSLLLTNDTNRSDKEILVSPGPYGVEDGGMSPECRPCPQGCSTCVDNTPCMVKEDWYLRAAVLAFQAFCMLLVFISMLASYHFRRSKRIRASGLLLLETILFGSLLLYFPVFILYFKPSIFRCILLRWVRLLGFGIVNGTITLKLYRVLKVFLSRSAQRVPFMTSLHVLKMLAVILVMVSWFLAAWTVGMLENIEKNIPLVVQSQTPGGLRFSTCDLDRWDHMMALAEFLFLCWGSFLCYAARTVPSAFHEPRYIGIALHNEMIVSAAFHAVRFVMGPSLHPDWLLLLFFAHTHVTITVTLALLFIPKFLHVGAPLREEITAEVYEEELDMRRSGSYLNSSIASAWSEHSLDPDDIKDELKKLYTQLEVHKTKKMTANNPHLQKKRSSRRGLGRSIMRRITEIPESMTRPYSREDKDGSLGSCGSYQGSYRKKVVDTASTSLRVKEDSFKHKVFSLRKSHSTYDHVRDHRENSPHRFEHVGKDTSLLDSLMRRKLAKKASDKSDSDSIDAAPLVCKSASAHNLSVDKKLLPQKPSTLQKSLSVITSAKERAIMPTKKTCSVEDNSKQTSAKEVTITSDGSNSNETQPEGSKGSVVMSEATKNETTSENPPGGMSSILKGSFDQAEVCPWELQDLPPPSLENKVQKHVTYAPMKEIEVVPSSATKQDSGTKGMGKELQQSEIKSNISTEVCPWDAQGTFP</sequence>
<evidence type="ECO:0000256" key="15">
    <source>
        <dbReference type="ARBA" id="ARBA00023273"/>
    </source>
</evidence>
<feature type="region of interest" description="Disordered" evidence="17">
    <location>
        <begin position="1"/>
        <end position="27"/>
    </location>
</feature>
<organism evidence="20 21">
    <name type="scientific">Latimeria chalumnae</name>
    <name type="common">Coelacanth</name>
    <dbReference type="NCBI Taxonomy" id="7897"/>
    <lineage>
        <taxon>Eukaryota</taxon>
        <taxon>Metazoa</taxon>
        <taxon>Chordata</taxon>
        <taxon>Craniata</taxon>
        <taxon>Vertebrata</taxon>
        <taxon>Euteleostomi</taxon>
        <taxon>Coelacanthiformes</taxon>
        <taxon>Coelacanthidae</taxon>
        <taxon>Latimeria</taxon>
    </lineage>
</organism>
<dbReference type="HOGENOM" id="CLU_006832_1_0_1"/>
<dbReference type="Gene3D" id="3.30.450.20">
    <property type="entry name" value="PAS domain"/>
    <property type="match status" value="1"/>
</dbReference>
<keyword evidence="9 18" id="KW-0472">Membrane</keyword>
<name>H3BET0_LATCH</name>
<reference evidence="20" key="2">
    <citation type="submission" date="2025-08" db="UniProtKB">
        <authorList>
            <consortium name="Ensembl"/>
        </authorList>
    </citation>
    <scope>IDENTIFICATION</scope>
</reference>
<dbReference type="InterPro" id="IPR017978">
    <property type="entry name" value="GPCR_3_C"/>
</dbReference>
<dbReference type="FunCoup" id="H3BET0">
    <property type="interactions" value="427"/>
</dbReference>
<feature type="region of interest" description="Disordered" evidence="17">
    <location>
        <begin position="971"/>
        <end position="1012"/>
    </location>
</feature>
<evidence type="ECO:0000256" key="10">
    <source>
        <dbReference type="ARBA" id="ARBA00023157"/>
    </source>
</evidence>
<evidence type="ECO:0000256" key="14">
    <source>
        <dbReference type="ARBA" id="ARBA00023257"/>
    </source>
</evidence>
<evidence type="ECO:0000313" key="20">
    <source>
        <dbReference type="Ensembl" id="ENSLACP00000020401.1"/>
    </source>
</evidence>
<reference evidence="20" key="3">
    <citation type="submission" date="2025-09" db="UniProtKB">
        <authorList>
            <consortium name="Ensembl"/>
        </authorList>
    </citation>
    <scope>IDENTIFICATION</scope>
</reference>
<dbReference type="EMBL" id="AFYH01023257">
    <property type="status" value="NOT_ANNOTATED_CDS"/>
    <property type="molecule type" value="Genomic_DNA"/>
</dbReference>
<keyword evidence="5" id="KW-0732">Signal</keyword>
<dbReference type="STRING" id="7897.ENSLACP00000020401"/>
<evidence type="ECO:0000256" key="1">
    <source>
        <dbReference type="ARBA" id="ARBA00004487"/>
    </source>
</evidence>
<evidence type="ECO:0000259" key="19">
    <source>
        <dbReference type="PROSITE" id="PS50259"/>
    </source>
</evidence>
<dbReference type="Ensembl" id="ENSLACT00000020541.1">
    <property type="protein sequence ID" value="ENSLACP00000020401.1"/>
    <property type="gene ID" value="ENSLACG00000017929.1"/>
</dbReference>
<keyword evidence="3" id="KW-1003">Cell membrane</keyword>
<dbReference type="GeneTree" id="ENSGT00940000160776"/>
<dbReference type="EMBL" id="AFYH01023255">
    <property type="status" value="NOT_ANNOTATED_CDS"/>
    <property type="molecule type" value="Genomic_DNA"/>
</dbReference>
<keyword evidence="15" id="KW-0966">Cell projection</keyword>
<dbReference type="InParanoid" id="H3BET0"/>
<feature type="transmembrane region" description="Helical" evidence="18">
    <location>
        <begin position="480"/>
        <end position="501"/>
    </location>
</feature>
<dbReference type="EMBL" id="AFYH01023260">
    <property type="status" value="NOT_ANNOTATED_CDS"/>
    <property type="molecule type" value="Genomic_DNA"/>
</dbReference>
<feature type="compositionally biased region" description="Polar residues" evidence="17">
    <location>
        <begin position="989"/>
        <end position="1000"/>
    </location>
</feature>
<evidence type="ECO:0000256" key="7">
    <source>
        <dbReference type="ARBA" id="ARBA00023018"/>
    </source>
</evidence>
<comment type="subcellular location">
    <subcellularLocation>
        <location evidence="1">Cell projection</location>
        <location evidence="1">Neuron projection</location>
    </subcellularLocation>
    <subcellularLocation>
        <location evidence="16">Postsynaptic cell membrane</location>
        <topology evidence="16">Multi-pass membrane protein</topology>
    </subcellularLocation>
</comment>
<proteinExistence type="inferred from homology"/>
<evidence type="ECO:0000256" key="9">
    <source>
        <dbReference type="ARBA" id="ARBA00023136"/>
    </source>
</evidence>
<dbReference type="CDD" id="cd00054">
    <property type="entry name" value="EGF_CA"/>
    <property type="match status" value="1"/>
</dbReference>
<dbReference type="GO" id="GO:0045211">
    <property type="term" value="C:postsynaptic membrane"/>
    <property type="evidence" value="ECO:0007669"/>
    <property type="project" value="UniProtKB-SubCell"/>
</dbReference>
<dbReference type="EMBL" id="AFYH01023253">
    <property type="status" value="NOT_ANNOTATED_CDS"/>
    <property type="molecule type" value="Genomic_DNA"/>
</dbReference>
<evidence type="ECO:0000256" key="8">
    <source>
        <dbReference type="ARBA" id="ARBA00023040"/>
    </source>
</evidence>
<evidence type="ECO:0000256" key="17">
    <source>
        <dbReference type="SAM" id="MobiDB-lite"/>
    </source>
</evidence>
<keyword evidence="12" id="KW-0325">Glycoprotein</keyword>
<keyword evidence="21" id="KW-1185">Reference proteome</keyword>
<dbReference type="EMBL" id="AFYH01023258">
    <property type="status" value="NOT_ANNOTATED_CDS"/>
    <property type="molecule type" value="Genomic_DNA"/>
</dbReference>
<evidence type="ECO:0000256" key="12">
    <source>
        <dbReference type="ARBA" id="ARBA00023180"/>
    </source>
</evidence>
<reference evidence="21" key="1">
    <citation type="submission" date="2011-08" db="EMBL/GenBank/DDBJ databases">
        <title>The draft genome of Latimeria chalumnae.</title>
        <authorList>
            <person name="Di Palma F."/>
            <person name="Alfoldi J."/>
            <person name="Johnson J."/>
            <person name="Berlin A."/>
            <person name="Gnerre S."/>
            <person name="Jaffe D."/>
            <person name="MacCallum I."/>
            <person name="Young S."/>
            <person name="Walker B.J."/>
            <person name="Lander E."/>
            <person name="Lindblad-Toh K."/>
        </authorList>
    </citation>
    <scope>NUCLEOTIDE SEQUENCE [LARGE SCALE GENOMIC DNA]</scope>
    <source>
        <strain evidence="21">Wild caught</strain>
    </source>
</reference>
<dbReference type="EMBL" id="AFYH01023261">
    <property type="status" value="NOT_ANNOTATED_CDS"/>
    <property type="molecule type" value="Genomic_DNA"/>
</dbReference>
<dbReference type="AlphaFoldDB" id="H3BET0"/>
<evidence type="ECO:0000313" key="21">
    <source>
        <dbReference type="Proteomes" id="UP000008672"/>
    </source>
</evidence>
<dbReference type="GO" id="GO:0043005">
    <property type="term" value="C:neuron projection"/>
    <property type="evidence" value="ECO:0007669"/>
    <property type="project" value="UniProtKB-SubCell"/>
</dbReference>
<keyword evidence="7" id="KW-0770">Synapse</keyword>
<protein>
    <submittedName>
        <fullName evidence="20">G protein-coupled receptor 179</fullName>
    </submittedName>
</protein>
<dbReference type="PANTHER" id="PTHR32546:SF7">
    <property type="entry name" value="G-PROTEIN COUPLED RECEPTOR 179-RELATED"/>
    <property type="match status" value="1"/>
</dbReference>
<dbReference type="EMBL" id="AFYH01023254">
    <property type="status" value="NOT_ANNOTATED_CDS"/>
    <property type="molecule type" value="Genomic_DNA"/>
</dbReference>
<evidence type="ECO:0000256" key="6">
    <source>
        <dbReference type="ARBA" id="ARBA00022989"/>
    </source>
</evidence>
<accession>H3BET0</accession>
<evidence type="ECO:0000256" key="13">
    <source>
        <dbReference type="ARBA" id="ARBA00023224"/>
    </source>
</evidence>
<keyword evidence="10" id="KW-1015">Disulfide bond</keyword>
<dbReference type="Proteomes" id="UP000008672">
    <property type="component" value="Unassembled WGS sequence"/>
</dbReference>
<keyword evidence="6 18" id="KW-1133">Transmembrane helix</keyword>
<evidence type="ECO:0000256" key="16">
    <source>
        <dbReference type="ARBA" id="ARBA00034104"/>
    </source>
</evidence>
<feature type="region of interest" description="Disordered" evidence="17">
    <location>
        <begin position="868"/>
        <end position="928"/>
    </location>
</feature>
<dbReference type="InterPro" id="IPR054714">
    <property type="entry name" value="GPR158_179_extracellular"/>
</dbReference>
<evidence type="ECO:0000256" key="18">
    <source>
        <dbReference type="SAM" id="Phobius"/>
    </source>
</evidence>
<keyword evidence="11" id="KW-0675">Receptor</keyword>
<evidence type="ECO:0000256" key="3">
    <source>
        <dbReference type="ARBA" id="ARBA00022475"/>
    </source>
</evidence>
<keyword evidence="13" id="KW-0807">Transducer</keyword>
<dbReference type="OMA" id="QIVHANE"/>
<evidence type="ECO:0000256" key="5">
    <source>
        <dbReference type="ARBA" id="ARBA00022729"/>
    </source>
</evidence>
<dbReference type="InterPro" id="IPR009030">
    <property type="entry name" value="Growth_fac_rcpt_cys_sf"/>
</dbReference>
<feature type="domain" description="G-protein coupled receptors family 3 profile" evidence="19">
    <location>
        <begin position="371"/>
        <end position="621"/>
    </location>
</feature>
<evidence type="ECO:0000256" key="4">
    <source>
        <dbReference type="ARBA" id="ARBA00022692"/>
    </source>
</evidence>
<dbReference type="EMBL" id="AFYH01023259">
    <property type="status" value="NOT_ANNOTATED_CDS"/>
    <property type="molecule type" value="Genomic_DNA"/>
</dbReference>
<feature type="compositionally biased region" description="Polar residues" evidence="17">
    <location>
        <begin position="879"/>
        <end position="901"/>
    </location>
</feature>
<gene>
    <name evidence="20" type="primary">GPR179</name>
</gene>
<keyword evidence="14" id="KW-0628">Postsynaptic cell membrane</keyword>
<keyword evidence="8" id="KW-0297">G-protein coupled receptor</keyword>
<feature type="transmembrane region" description="Helical" evidence="18">
    <location>
        <begin position="536"/>
        <end position="555"/>
    </location>
</feature>
<dbReference type="EMBL" id="AFYH01023256">
    <property type="status" value="NOT_ANNOTATED_CDS"/>
    <property type="molecule type" value="Genomic_DNA"/>
</dbReference>
<dbReference type="GO" id="GO:0004930">
    <property type="term" value="F:G protein-coupled receptor activity"/>
    <property type="evidence" value="ECO:0007669"/>
    <property type="project" value="UniProtKB-KW"/>
</dbReference>
<dbReference type="SUPFAM" id="SSF57184">
    <property type="entry name" value="Growth factor receptor domain"/>
    <property type="match status" value="1"/>
</dbReference>
<dbReference type="CDD" id="cd15293">
    <property type="entry name" value="7tmC_GPR158-like"/>
    <property type="match status" value="1"/>
</dbReference>
<feature type="compositionally biased region" description="Low complexity" evidence="17">
    <location>
        <begin position="10"/>
        <end position="23"/>
    </location>
</feature>
<dbReference type="Pfam" id="PF22572">
    <property type="entry name" value="GPR158_179_EC"/>
    <property type="match status" value="1"/>
</dbReference>
<evidence type="ECO:0000256" key="11">
    <source>
        <dbReference type="ARBA" id="ARBA00023170"/>
    </source>
</evidence>
<dbReference type="PANTHER" id="PTHR32546">
    <property type="entry name" value="G-PROTEIN COUPLED RECEPTOR 158-RELATED"/>
    <property type="match status" value="1"/>
</dbReference>
<keyword evidence="4 18" id="KW-0812">Transmembrane</keyword>
<dbReference type="InterPro" id="IPR043458">
    <property type="entry name" value="GPR158/179"/>
</dbReference>
<feature type="transmembrane region" description="Helical" evidence="18">
    <location>
        <begin position="597"/>
        <end position="619"/>
    </location>
</feature>
<evidence type="ECO:0000256" key="2">
    <source>
        <dbReference type="ARBA" id="ARBA00007242"/>
    </source>
</evidence>
<feature type="transmembrane region" description="Helical" evidence="18">
    <location>
        <begin position="441"/>
        <end position="459"/>
    </location>
</feature>
<dbReference type="PROSITE" id="PS50259">
    <property type="entry name" value="G_PROTEIN_RECEP_F3_4"/>
    <property type="match status" value="1"/>
</dbReference>
<dbReference type="eggNOG" id="KOG4418">
    <property type="taxonomic scope" value="Eukaryota"/>
</dbReference>
<feature type="transmembrane region" description="Helical" evidence="18">
    <location>
        <begin position="406"/>
        <end position="429"/>
    </location>
</feature>